<dbReference type="Proteomes" id="UP001732700">
    <property type="component" value="Chromosome 5C"/>
</dbReference>
<evidence type="ECO:0000313" key="1">
    <source>
        <dbReference type="EnsemblPlants" id="AVESA.00010b.r2.5CG0896300.1.CDS.1"/>
    </source>
</evidence>
<name>A0ACD5XXM8_AVESA</name>
<reference evidence="1" key="1">
    <citation type="submission" date="2021-05" db="EMBL/GenBank/DDBJ databases">
        <authorList>
            <person name="Scholz U."/>
            <person name="Mascher M."/>
            <person name="Fiebig A."/>
        </authorList>
    </citation>
    <scope>NUCLEOTIDE SEQUENCE [LARGE SCALE GENOMIC DNA]</scope>
</reference>
<protein>
    <submittedName>
        <fullName evidence="1">Uncharacterized protein</fullName>
    </submittedName>
</protein>
<evidence type="ECO:0000313" key="2">
    <source>
        <dbReference type="Proteomes" id="UP001732700"/>
    </source>
</evidence>
<keyword evidence="2" id="KW-1185">Reference proteome</keyword>
<organism evidence="1 2">
    <name type="scientific">Avena sativa</name>
    <name type="common">Oat</name>
    <dbReference type="NCBI Taxonomy" id="4498"/>
    <lineage>
        <taxon>Eukaryota</taxon>
        <taxon>Viridiplantae</taxon>
        <taxon>Streptophyta</taxon>
        <taxon>Embryophyta</taxon>
        <taxon>Tracheophyta</taxon>
        <taxon>Spermatophyta</taxon>
        <taxon>Magnoliopsida</taxon>
        <taxon>Liliopsida</taxon>
        <taxon>Poales</taxon>
        <taxon>Poaceae</taxon>
        <taxon>BOP clade</taxon>
        <taxon>Pooideae</taxon>
        <taxon>Poodae</taxon>
        <taxon>Poeae</taxon>
        <taxon>Poeae Chloroplast Group 1 (Aveneae type)</taxon>
        <taxon>Aveninae</taxon>
        <taxon>Avena</taxon>
    </lineage>
</organism>
<dbReference type="EnsemblPlants" id="AVESA.00010b.r2.5CG0896300.1">
    <property type="protein sequence ID" value="AVESA.00010b.r2.5CG0896300.1.CDS.1"/>
    <property type="gene ID" value="AVESA.00010b.r2.5CG0896300"/>
</dbReference>
<proteinExistence type="predicted"/>
<reference evidence="1" key="2">
    <citation type="submission" date="2025-09" db="UniProtKB">
        <authorList>
            <consortium name="EnsemblPlants"/>
        </authorList>
    </citation>
    <scope>IDENTIFICATION</scope>
</reference>
<accession>A0ACD5XXM8</accession>
<sequence>MMMTSPSSSCSPDDRMICQSHDFQTMMQIFYLRLAYTTCSYACSPVELYGYVAVRDLLNPMRNYIFNRPRGDPFVVGHDGIIKMTGPKRGIRMEAHVLIEFDLKIIKKGGGEAEDDLQLIDCVASFSHRTSRHATANRRRIDGDCGAVDIMYALLDGAAEATVQVGISDLASLSQDNNGLRLRAAAFYTKQLSGQFDLFDGIVAAEASELSKTVVAVVKESHLLVALILSQTGGGTDRPIVQNCCTFPVQKHGNRVSVFKFGLATVEVKVTWSTLDIPQSRLGPNCFESEHMAAEGVEYDGD</sequence>